<dbReference type="Gene3D" id="3.30.1360.130">
    <property type="entry name" value="Dipeptide transport protein"/>
    <property type="match status" value="1"/>
</dbReference>
<gene>
    <name evidence="3" type="ORF">Athai_10070</name>
</gene>
<dbReference type="PIRSF" id="PIRSF015853">
    <property type="entry name" value="Pep_DppA"/>
    <property type="match status" value="1"/>
</dbReference>
<keyword evidence="4" id="KW-1185">Reference proteome</keyword>
<organism evidence="3 4">
    <name type="scientific">Actinocatenispora thailandica</name>
    <dbReference type="NCBI Taxonomy" id="227318"/>
    <lineage>
        <taxon>Bacteria</taxon>
        <taxon>Bacillati</taxon>
        <taxon>Actinomycetota</taxon>
        <taxon>Actinomycetes</taxon>
        <taxon>Micromonosporales</taxon>
        <taxon>Micromonosporaceae</taxon>
        <taxon>Actinocatenispora</taxon>
    </lineage>
</organism>
<feature type="binding site" evidence="2">
    <location>
        <position position="134"/>
    </location>
    <ligand>
        <name>Zn(2+)</name>
        <dbReference type="ChEBI" id="CHEBI:29105"/>
        <label>2</label>
    </ligand>
</feature>
<dbReference type="Gene3D" id="3.40.50.10780">
    <property type="entry name" value="Dipeptide transport protein"/>
    <property type="match status" value="1"/>
</dbReference>
<dbReference type="Pfam" id="PF04951">
    <property type="entry name" value="Peptidase_M55"/>
    <property type="match status" value="1"/>
</dbReference>
<dbReference type="Proteomes" id="UP000611640">
    <property type="component" value="Chromosome"/>
</dbReference>
<dbReference type="RefSeq" id="WP_203960378.1">
    <property type="nucleotide sequence ID" value="NZ_AP023355.1"/>
</dbReference>
<protein>
    <submittedName>
        <fullName evidence="3">Peptide ABC transporter substrate-binding protein</fullName>
    </submittedName>
</protein>
<feature type="binding site" evidence="2">
    <location>
        <position position="10"/>
    </location>
    <ligand>
        <name>Zn(2+)</name>
        <dbReference type="ChEBI" id="CHEBI:29105"/>
        <label>1</label>
    </ligand>
</feature>
<keyword evidence="2" id="KW-0862">Zinc</keyword>
<feature type="binding site" evidence="2">
    <location>
        <position position="8"/>
    </location>
    <ligand>
        <name>Zn(2+)</name>
        <dbReference type="ChEBI" id="CHEBI:29105"/>
        <label>1</label>
    </ligand>
</feature>
<proteinExistence type="predicted"/>
<dbReference type="EMBL" id="AP023355">
    <property type="protein sequence ID" value="BCJ33504.1"/>
    <property type="molecule type" value="Genomic_DNA"/>
</dbReference>
<dbReference type="InterPro" id="IPR007035">
    <property type="entry name" value="Peptidase_M55"/>
</dbReference>
<feature type="binding site" evidence="2">
    <location>
        <position position="104"/>
    </location>
    <ligand>
        <name>Zn(2+)</name>
        <dbReference type="ChEBI" id="CHEBI:29105"/>
        <label>2</label>
    </ligand>
</feature>
<dbReference type="AlphaFoldDB" id="A0A7R7DKQ3"/>
<dbReference type="KEGG" id="atl:Athai_10070"/>
<name>A0A7R7DKQ3_9ACTN</name>
<feature type="binding site" evidence="2">
    <location>
        <position position="60"/>
    </location>
    <ligand>
        <name>Zn(2+)</name>
        <dbReference type="ChEBI" id="CHEBI:29105"/>
        <label>2</label>
    </ligand>
</feature>
<evidence type="ECO:0000313" key="4">
    <source>
        <dbReference type="Proteomes" id="UP000611640"/>
    </source>
</evidence>
<dbReference type="InterPro" id="IPR036177">
    <property type="entry name" value="Peptidase_M55_sf"/>
</dbReference>
<dbReference type="SUPFAM" id="SSF63992">
    <property type="entry name" value="Dipeptide transport protein"/>
    <property type="match status" value="1"/>
</dbReference>
<dbReference type="GO" id="GO:0046872">
    <property type="term" value="F:metal ion binding"/>
    <property type="evidence" value="ECO:0007669"/>
    <property type="project" value="UniProtKB-KW"/>
</dbReference>
<evidence type="ECO:0000256" key="1">
    <source>
        <dbReference type="PIRSR" id="PIRSR015853-1"/>
    </source>
</evidence>
<sequence length="275" mass="28086">MRILISADMEGATGTVLPDDVIAGTARYHQALRLLVGDVNAAVAGFAAAGADQIVVNDSHCGMANLPLAELDPRAELVVGRHKPLGMMELIDSGVDAVAMIGYHMGAGRPGVLAHTCLSHTILDVRVDGRQVDEGGFNALVAAEAGVPVVLVTGDDVLCAAASDWAPRARTVAVKRALSRHSAVCRPPAATAADIATAAQQAAALAGAGPGAPAPHTVEVDVDYPYLAVRAGSVPGVRVVAERTVEFDAPDAATALRTFGIVVGVLSSGREPDWT</sequence>
<accession>A0A7R7DKQ3</accession>
<feature type="binding site" evidence="2">
    <location>
        <position position="8"/>
    </location>
    <ligand>
        <name>Zn(2+)</name>
        <dbReference type="ChEBI" id="CHEBI:29105"/>
        <label>2</label>
    </ligand>
</feature>
<keyword evidence="2" id="KW-0479">Metal-binding</keyword>
<dbReference type="InterPro" id="IPR027476">
    <property type="entry name" value="DppA_N"/>
</dbReference>
<reference evidence="3 4" key="1">
    <citation type="submission" date="2020-08" db="EMBL/GenBank/DDBJ databases">
        <title>Whole genome shotgun sequence of Actinocatenispora thailandica NBRC 105041.</title>
        <authorList>
            <person name="Komaki H."/>
            <person name="Tamura T."/>
        </authorList>
    </citation>
    <scope>NUCLEOTIDE SEQUENCE [LARGE SCALE GENOMIC DNA]</scope>
    <source>
        <strain evidence="3 4">NBRC 105041</strain>
    </source>
</reference>
<evidence type="ECO:0000256" key="2">
    <source>
        <dbReference type="PIRSR" id="PIRSR015853-2"/>
    </source>
</evidence>
<feature type="active site" description="Nucleophile" evidence="1">
    <location>
        <position position="115"/>
    </location>
</feature>
<evidence type="ECO:0000313" key="3">
    <source>
        <dbReference type="EMBL" id="BCJ33504.1"/>
    </source>
</evidence>